<comment type="caution">
    <text evidence="1">The sequence shown here is derived from an EMBL/GenBank/DDBJ whole genome shotgun (WGS) entry which is preliminary data.</text>
</comment>
<gene>
    <name evidence="1" type="ORF">GCM10009831_00970</name>
</gene>
<organism evidence="1 2">
    <name type="scientific">Dietzia cercidiphylli</name>
    <dbReference type="NCBI Taxonomy" id="498199"/>
    <lineage>
        <taxon>Bacteria</taxon>
        <taxon>Bacillati</taxon>
        <taxon>Actinomycetota</taxon>
        <taxon>Actinomycetes</taxon>
        <taxon>Mycobacteriales</taxon>
        <taxon>Dietziaceae</taxon>
        <taxon>Dietzia</taxon>
    </lineage>
</organism>
<keyword evidence="2" id="KW-1185">Reference proteome</keyword>
<accession>A0ABN2I0V3</accession>
<name>A0ABN2I0V3_9ACTN</name>
<proteinExistence type="predicted"/>
<dbReference type="RefSeq" id="WP_179525389.1">
    <property type="nucleotide sequence ID" value="NZ_BAAAQG010000002.1"/>
</dbReference>
<reference evidence="1 2" key="1">
    <citation type="journal article" date="2019" name="Int. J. Syst. Evol. Microbiol.">
        <title>The Global Catalogue of Microorganisms (GCM) 10K type strain sequencing project: providing services to taxonomists for standard genome sequencing and annotation.</title>
        <authorList>
            <consortium name="The Broad Institute Genomics Platform"/>
            <consortium name="The Broad Institute Genome Sequencing Center for Infectious Disease"/>
            <person name="Wu L."/>
            <person name="Ma J."/>
        </authorList>
    </citation>
    <scope>NUCLEOTIDE SEQUENCE [LARGE SCALE GENOMIC DNA]</scope>
    <source>
        <strain evidence="1 2">JCM 16002</strain>
    </source>
</reference>
<sequence length="76" mass="8227">MSTAHRLPHTATVDSISLEDVRGRVVDLRHTTGILVDLRRTATDTYEVTMVLGGGDDSERLVMSGVGGTENLHLHS</sequence>
<dbReference type="EMBL" id="BAAAQG010000002">
    <property type="protein sequence ID" value="GAA1696773.1"/>
    <property type="molecule type" value="Genomic_DNA"/>
</dbReference>
<evidence type="ECO:0000313" key="2">
    <source>
        <dbReference type="Proteomes" id="UP001500383"/>
    </source>
</evidence>
<dbReference type="Proteomes" id="UP001500383">
    <property type="component" value="Unassembled WGS sequence"/>
</dbReference>
<protein>
    <submittedName>
        <fullName evidence="1">Uncharacterized protein</fullName>
    </submittedName>
</protein>
<evidence type="ECO:0000313" key="1">
    <source>
        <dbReference type="EMBL" id="GAA1696773.1"/>
    </source>
</evidence>